<dbReference type="Pfam" id="PF08497">
    <property type="entry name" value="Radical_SAM_N"/>
    <property type="match status" value="1"/>
</dbReference>
<feature type="binding site" evidence="6">
    <location>
        <position position="313"/>
    </location>
    <ligand>
        <name>[4Fe-4S] cluster</name>
        <dbReference type="ChEBI" id="CHEBI:49883"/>
        <note>4Fe-4S-S-AdoMet</note>
    </ligand>
</feature>
<dbReference type="NCBIfam" id="TIGR03904">
    <property type="entry name" value="SAM_YgiQ"/>
    <property type="match status" value="1"/>
</dbReference>
<dbReference type="SFLD" id="SFLDG01082">
    <property type="entry name" value="B12-binding_domain_containing"/>
    <property type="match status" value="1"/>
</dbReference>
<name>A0ABU3Z9N0_9FIRM</name>
<comment type="similarity">
    <text evidence="6">Belongs to the UPF0313 family.</text>
</comment>
<dbReference type="SFLD" id="SFLDS00029">
    <property type="entry name" value="Radical_SAM"/>
    <property type="match status" value="1"/>
</dbReference>
<feature type="compositionally biased region" description="Low complexity" evidence="7">
    <location>
        <begin position="643"/>
        <end position="667"/>
    </location>
</feature>
<keyword evidence="3 6" id="KW-0479">Metal-binding</keyword>
<dbReference type="InterPro" id="IPR013704">
    <property type="entry name" value="UPF0313_N"/>
</dbReference>
<keyword evidence="5 6" id="KW-0411">Iron-sulfur</keyword>
<comment type="cofactor">
    <cofactor evidence="6">
        <name>[4Fe-4S] cluster</name>
        <dbReference type="ChEBI" id="CHEBI:49883"/>
    </cofactor>
    <text evidence="6">Binds 1 [4Fe-4S] cluster. The cluster is coordinated with 3 cysteines and an exchangeable S-adenosyl-L-methionine.</text>
</comment>
<dbReference type="SFLD" id="SFLDG01069">
    <property type="entry name" value="UPF0313"/>
    <property type="match status" value="1"/>
</dbReference>
<evidence type="ECO:0000313" key="10">
    <source>
        <dbReference type="Proteomes" id="UP001272515"/>
    </source>
</evidence>
<feature type="compositionally biased region" description="Gly residues" evidence="7">
    <location>
        <begin position="608"/>
        <end position="617"/>
    </location>
</feature>
<feature type="region of interest" description="Disordered" evidence="7">
    <location>
        <begin position="594"/>
        <end position="678"/>
    </location>
</feature>
<dbReference type="PANTHER" id="PTHR32331:SF0">
    <property type="entry name" value="UPF0313 PROTEIN YGIQ"/>
    <property type="match status" value="1"/>
</dbReference>
<dbReference type="SMART" id="SM00729">
    <property type="entry name" value="Elp3"/>
    <property type="match status" value="1"/>
</dbReference>
<evidence type="ECO:0000259" key="8">
    <source>
        <dbReference type="PROSITE" id="PS51918"/>
    </source>
</evidence>
<gene>
    <name evidence="9" type="ORF">RVY80_07145</name>
</gene>
<evidence type="ECO:0000256" key="5">
    <source>
        <dbReference type="ARBA" id="ARBA00023014"/>
    </source>
</evidence>
<dbReference type="RefSeq" id="WP_317330068.1">
    <property type="nucleotide sequence ID" value="NZ_JAWJZA010000020.1"/>
</dbReference>
<evidence type="ECO:0000256" key="4">
    <source>
        <dbReference type="ARBA" id="ARBA00023004"/>
    </source>
</evidence>
<sequence>MNNFLVTEPRDMQERGWAELDFVLISGDAYVDHPSFAPAVIGRYLEHKGYRVGIIAQPDWNDVNSFKLLGKPRLASLVTAGNLDSMLNKFTAAKKIRRDDDYSPGGESGHRPDRATLVYANRMKEAYSDVPVIIGGIEASLRRFAHYDYWSDTVRRSILQDAKADVLIYGMGELQIAELADALDSGEFRESLPNIRGICYMDKDIFEGDYVLTPSFEDVKADKQAFAKAFRLQYDEQDPYYGHPIAQKHGDRYLIQNTPALPLTQAQMDEIYTLPFTRTWHPRYDEKGGVPALSEVQFSLTSQRGCFGSCSFCAITNHQGRIIQNRSHESLIDEAKTMIDMDNFKGYIHDVGGPTANFRHLACEKQAKFGACRGKTCAAPIPCERLNTSHDDYLSLLRKLRKLKGVKKVFVRSGLRYDYVLADNNKEFVKELCEFHVSGQLKVAPEHISNRVTTMMGKAGKKEFLKFKQWFEEANRKLGKKQYLVPYFMSSHPGCSLEDAIELAEFLRDQHMYPEQVQDFIPTPGSLSTAMYYTGINPLDGRPVYVAKKGRDKAKQRALMQYKNVENYDLVKEALIEAGRQDLIGFGPQCLIPPRPIGKSGNRASGAGPQGRPGGRAGNNDVGTQGRQGGRPGNQGRNGGARGNRSNDSGRANNRQNSNRQNNNRPSGGRKRSEGSFS</sequence>
<accession>A0ABU3Z9N0</accession>
<dbReference type="PANTHER" id="PTHR32331">
    <property type="entry name" value="UPF0313 PROTEIN YGIQ"/>
    <property type="match status" value="1"/>
</dbReference>
<reference evidence="9 10" key="1">
    <citation type="submission" date="2023-10" db="EMBL/GenBank/DDBJ databases">
        <title>Veillonella sp. nov., isolated from a pig farm feces dump.</title>
        <authorList>
            <person name="Chang Y.-H."/>
        </authorList>
    </citation>
    <scope>NUCLEOTIDE SEQUENCE [LARGE SCALE GENOMIC DNA]</scope>
    <source>
        <strain evidence="9 10">YH-vei2233</strain>
    </source>
</reference>
<evidence type="ECO:0000313" key="9">
    <source>
        <dbReference type="EMBL" id="MDV5088614.1"/>
    </source>
</evidence>
<evidence type="ECO:0000256" key="3">
    <source>
        <dbReference type="ARBA" id="ARBA00022723"/>
    </source>
</evidence>
<dbReference type="InterPro" id="IPR006638">
    <property type="entry name" value="Elp3/MiaA/NifB-like_rSAM"/>
</dbReference>
<dbReference type="InterPro" id="IPR024560">
    <property type="entry name" value="UPF0313_C"/>
</dbReference>
<dbReference type="InterPro" id="IPR023404">
    <property type="entry name" value="rSAM_horseshoe"/>
</dbReference>
<evidence type="ECO:0000256" key="6">
    <source>
        <dbReference type="HAMAP-Rule" id="MF_01251"/>
    </source>
</evidence>
<keyword evidence="1 6" id="KW-0004">4Fe-4S</keyword>
<dbReference type="InterPro" id="IPR058240">
    <property type="entry name" value="rSAM_sf"/>
</dbReference>
<dbReference type="HAMAP" id="MF_01251">
    <property type="entry name" value="UPF0313"/>
    <property type="match status" value="1"/>
</dbReference>
<protein>
    <submittedName>
        <fullName evidence="9">YgiQ family radical SAM protein</fullName>
    </submittedName>
</protein>
<comment type="caution">
    <text evidence="9">The sequence shown here is derived from an EMBL/GenBank/DDBJ whole genome shotgun (WGS) entry which is preliminary data.</text>
</comment>
<evidence type="ECO:0000256" key="1">
    <source>
        <dbReference type="ARBA" id="ARBA00022485"/>
    </source>
</evidence>
<dbReference type="SUPFAM" id="SSF102114">
    <property type="entry name" value="Radical SAM enzymes"/>
    <property type="match status" value="1"/>
</dbReference>
<feature type="compositionally biased region" description="Gly residues" evidence="7">
    <location>
        <begin position="626"/>
        <end position="642"/>
    </location>
</feature>
<dbReference type="InterPro" id="IPR007197">
    <property type="entry name" value="rSAM"/>
</dbReference>
<dbReference type="Pfam" id="PF11842">
    <property type="entry name" value="DUF3362"/>
    <property type="match status" value="1"/>
</dbReference>
<dbReference type="InterPro" id="IPR022946">
    <property type="entry name" value="UPF0313"/>
</dbReference>
<organism evidence="9 10">
    <name type="scientific">Veillonella absiana</name>
    <dbReference type="NCBI Taxonomy" id="3079305"/>
    <lineage>
        <taxon>Bacteria</taxon>
        <taxon>Bacillati</taxon>
        <taxon>Bacillota</taxon>
        <taxon>Negativicutes</taxon>
        <taxon>Veillonellales</taxon>
        <taxon>Veillonellaceae</taxon>
        <taxon>Veillonella</taxon>
    </lineage>
</organism>
<dbReference type="PROSITE" id="PS51918">
    <property type="entry name" value="RADICAL_SAM"/>
    <property type="match status" value="1"/>
</dbReference>
<evidence type="ECO:0000256" key="2">
    <source>
        <dbReference type="ARBA" id="ARBA00022691"/>
    </source>
</evidence>
<feature type="binding site" evidence="6">
    <location>
        <position position="310"/>
    </location>
    <ligand>
        <name>[4Fe-4S] cluster</name>
        <dbReference type="ChEBI" id="CHEBI:49883"/>
        <note>4Fe-4S-S-AdoMet</note>
    </ligand>
</feature>
<dbReference type="EMBL" id="JAWJZB010000007">
    <property type="protein sequence ID" value="MDV5088614.1"/>
    <property type="molecule type" value="Genomic_DNA"/>
</dbReference>
<dbReference type="Gene3D" id="3.80.30.20">
    <property type="entry name" value="tm_1862 like domain"/>
    <property type="match status" value="1"/>
</dbReference>
<proteinExistence type="inferred from homology"/>
<evidence type="ECO:0000256" key="7">
    <source>
        <dbReference type="SAM" id="MobiDB-lite"/>
    </source>
</evidence>
<feature type="domain" description="Radical SAM core" evidence="8">
    <location>
        <begin position="292"/>
        <end position="563"/>
    </location>
</feature>
<keyword evidence="10" id="KW-1185">Reference proteome</keyword>
<keyword evidence="2 6" id="KW-0949">S-adenosyl-L-methionine</keyword>
<keyword evidence="4 6" id="KW-0408">Iron</keyword>
<feature type="binding site" evidence="6">
    <location>
        <position position="306"/>
    </location>
    <ligand>
        <name>[4Fe-4S] cluster</name>
        <dbReference type="ChEBI" id="CHEBI:49883"/>
        <note>4Fe-4S-S-AdoMet</note>
    </ligand>
</feature>
<dbReference type="Proteomes" id="UP001272515">
    <property type="component" value="Unassembled WGS sequence"/>
</dbReference>